<name>A0A7S7SPL9_PALFE</name>
<gene>
    <name evidence="4" type="ORF">IRI77_17950</name>
</gene>
<evidence type="ECO:0000256" key="2">
    <source>
        <dbReference type="ARBA" id="ARBA00022840"/>
    </source>
</evidence>
<evidence type="ECO:0000259" key="3">
    <source>
        <dbReference type="Pfam" id="PF00501"/>
    </source>
</evidence>
<dbReference type="SUPFAM" id="SSF56801">
    <property type="entry name" value="Acetyl-CoA synthetase-like"/>
    <property type="match status" value="1"/>
</dbReference>
<dbReference type="EMBL" id="CP063849">
    <property type="protein sequence ID" value="QOY92048.1"/>
    <property type="molecule type" value="Genomic_DNA"/>
</dbReference>
<dbReference type="InterPro" id="IPR000873">
    <property type="entry name" value="AMP-dep_synth/lig_dom"/>
</dbReference>
<dbReference type="GO" id="GO:0004467">
    <property type="term" value="F:long-chain fatty acid-CoA ligase activity"/>
    <property type="evidence" value="ECO:0007669"/>
    <property type="project" value="TreeGrafter"/>
</dbReference>
<dbReference type="Pfam" id="PF23562">
    <property type="entry name" value="AMP-binding_C_3"/>
    <property type="match status" value="1"/>
</dbReference>
<evidence type="ECO:0000313" key="5">
    <source>
        <dbReference type="Proteomes" id="UP000593892"/>
    </source>
</evidence>
<protein>
    <submittedName>
        <fullName evidence="4">Long-chain fatty acid--CoA ligase</fullName>
    </submittedName>
</protein>
<reference evidence="4 5" key="1">
    <citation type="submission" date="2020-10" db="EMBL/GenBank/DDBJ databases">
        <title>Complete genome sequence of Paludibaculum fermentans P105T, a facultatively anaerobic acidobacterium capable of dissimilatory Fe(III) reduction.</title>
        <authorList>
            <person name="Dedysh S.N."/>
            <person name="Beletsky A.V."/>
            <person name="Kulichevskaya I.S."/>
            <person name="Mardanov A.V."/>
            <person name="Ravin N.V."/>
        </authorList>
    </citation>
    <scope>NUCLEOTIDE SEQUENCE [LARGE SCALE GENOMIC DNA]</scope>
    <source>
        <strain evidence="4 5">P105</strain>
    </source>
</reference>
<dbReference type="KEGG" id="pfer:IRI77_17950"/>
<evidence type="ECO:0000256" key="1">
    <source>
        <dbReference type="ARBA" id="ARBA00022741"/>
    </source>
</evidence>
<dbReference type="PANTHER" id="PTHR43272:SF33">
    <property type="entry name" value="AMP-BINDING DOMAIN-CONTAINING PROTEIN-RELATED"/>
    <property type="match status" value="1"/>
</dbReference>
<dbReference type="Proteomes" id="UP000593892">
    <property type="component" value="Chromosome"/>
</dbReference>
<dbReference type="GO" id="GO:0016020">
    <property type="term" value="C:membrane"/>
    <property type="evidence" value="ECO:0007669"/>
    <property type="project" value="TreeGrafter"/>
</dbReference>
<dbReference type="Gene3D" id="3.40.50.12780">
    <property type="entry name" value="N-terminal domain of ligase-like"/>
    <property type="match status" value="1"/>
</dbReference>
<keyword evidence="4" id="KW-0436">Ligase</keyword>
<feature type="domain" description="AMP-dependent synthetase/ligase" evidence="3">
    <location>
        <begin position="21"/>
        <end position="426"/>
    </location>
</feature>
<organism evidence="4 5">
    <name type="scientific">Paludibaculum fermentans</name>
    <dbReference type="NCBI Taxonomy" id="1473598"/>
    <lineage>
        <taxon>Bacteria</taxon>
        <taxon>Pseudomonadati</taxon>
        <taxon>Acidobacteriota</taxon>
        <taxon>Terriglobia</taxon>
        <taxon>Bryobacterales</taxon>
        <taxon>Bryobacteraceae</taxon>
        <taxon>Paludibaculum</taxon>
    </lineage>
</organism>
<keyword evidence="5" id="KW-1185">Reference proteome</keyword>
<dbReference type="GO" id="GO:0005524">
    <property type="term" value="F:ATP binding"/>
    <property type="evidence" value="ECO:0007669"/>
    <property type="project" value="UniProtKB-KW"/>
</dbReference>
<accession>A0A7S7SPL9</accession>
<dbReference type="AlphaFoldDB" id="A0A7S7SPL9"/>
<dbReference type="PANTHER" id="PTHR43272">
    <property type="entry name" value="LONG-CHAIN-FATTY-ACID--COA LIGASE"/>
    <property type="match status" value="1"/>
</dbReference>
<dbReference type="Pfam" id="PF00501">
    <property type="entry name" value="AMP-binding"/>
    <property type="match status" value="1"/>
</dbReference>
<proteinExistence type="predicted"/>
<keyword evidence="2" id="KW-0067">ATP-binding</keyword>
<evidence type="ECO:0000313" key="4">
    <source>
        <dbReference type="EMBL" id="QOY92048.1"/>
    </source>
</evidence>
<dbReference type="InterPro" id="IPR042099">
    <property type="entry name" value="ANL_N_sf"/>
</dbReference>
<sequence>MAPSLPVELRTVYRMLKMAEATWGEQPALHQPVGQGKYRTYSWVEYTRIAEEIAAGLHSLGIRHGDIVGLASETRAEFYLADTGVMTNGSISAAVYTSLPPAEQVKTLKGCDARLIFIENAKTMRALDSAGLSDLQVPRVLMDGEGEGAITFDQLRAKGREAMQADVGLLERLIDAVQPRDYAILYLTSGATGEPKMGLVTHLSIVSNCECGPPVLPVNDDDRTLAFLPSAHITQRMVMQQLMIRMGVPVYFSEGLTKMPGELRAIRPTFFVAPPRVWERMYASITTEIRKKPAVIRKLFYLGLGVGSEAARARRDGRTPAPWVSSSLKFFDKVVFSKIRTRLGGAMRIAASGSAPLGKDLAEFYASIGLPLIEGYGLTEGGVVALNPIDRPRAGSIGKVLPTAEIRFASDGELLIRGPMVFSGYYKDPDATAAVLRDGWLHTGDIGELDADGYISITGRKKELIVASNGKKIYPARIEGLFKLEPLVNQVLLVGDRLPYVTAVITINQQAAEHLDGVKSGSLLSEVSQSEAVQSEVKRIVQRVNRQLAPFEQIRKFKILEREFSLEAGELTPTMKLRRGKVIENLRGEIGELYVGRDSID</sequence>
<keyword evidence="1" id="KW-0547">Nucleotide-binding</keyword>
<dbReference type="CDD" id="cd05907">
    <property type="entry name" value="VL_LC_FACS_like"/>
    <property type="match status" value="1"/>
</dbReference>